<name>A0A7R9QAJ4_9ACAR</name>
<proteinExistence type="predicted"/>
<feature type="region of interest" description="Disordered" evidence="1">
    <location>
        <begin position="97"/>
        <end position="127"/>
    </location>
</feature>
<reference evidence="3" key="1">
    <citation type="submission" date="2020-11" db="EMBL/GenBank/DDBJ databases">
        <authorList>
            <person name="Tran Van P."/>
        </authorList>
    </citation>
    <scope>NUCLEOTIDE SEQUENCE</scope>
</reference>
<feature type="region of interest" description="Disordered" evidence="1">
    <location>
        <begin position="636"/>
        <end position="683"/>
    </location>
</feature>
<accession>A0A7R9QAJ4</accession>
<dbReference type="EMBL" id="OC874546">
    <property type="protein sequence ID" value="CAD7637680.1"/>
    <property type="molecule type" value="Genomic_DNA"/>
</dbReference>
<keyword evidence="4" id="KW-1185">Reference proteome</keyword>
<feature type="compositionally biased region" description="Acidic residues" evidence="1">
    <location>
        <begin position="102"/>
        <end position="114"/>
    </location>
</feature>
<feature type="compositionally biased region" description="Acidic residues" evidence="1">
    <location>
        <begin position="309"/>
        <end position="322"/>
    </location>
</feature>
<feature type="compositionally biased region" description="Polar residues" evidence="1">
    <location>
        <begin position="671"/>
        <end position="683"/>
    </location>
</feature>
<feature type="non-terminal residue" evidence="3">
    <location>
        <position position="1"/>
    </location>
</feature>
<organism evidence="3">
    <name type="scientific">Medioppia subpectinata</name>
    <dbReference type="NCBI Taxonomy" id="1979941"/>
    <lineage>
        <taxon>Eukaryota</taxon>
        <taxon>Metazoa</taxon>
        <taxon>Ecdysozoa</taxon>
        <taxon>Arthropoda</taxon>
        <taxon>Chelicerata</taxon>
        <taxon>Arachnida</taxon>
        <taxon>Acari</taxon>
        <taxon>Acariformes</taxon>
        <taxon>Sarcoptiformes</taxon>
        <taxon>Oribatida</taxon>
        <taxon>Brachypylina</taxon>
        <taxon>Oppioidea</taxon>
        <taxon>Oppiidae</taxon>
        <taxon>Medioppia</taxon>
    </lineage>
</organism>
<keyword evidence="2" id="KW-0732">Signal</keyword>
<evidence type="ECO:0000256" key="1">
    <source>
        <dbReference type="SAM" id="MobiDB-lite"/>
    </source>
</evidence>
<feature type="region of interest" description="Disordered" evidence="1">
    <location>
        <begin position="141"/>
        <end position="166"/>
    </location>
</feature>
<dbReference type="Proteomes" id="UP000759131">
    <property type="component" value="Unassembled WGS sequence"/>
</dbReference>
<feature type="compositionally biased region" description="Gly residues" evidence="1">
    <location>
        <begin position="656"/>
        <end position="667"/>
    </location>
</feature>
<evidence type="ECO:0000256" key="2">
    <source>
        <dbReference type="SAM" id="SignalP"/>
    </source>
</evidence>
<protein>
    <submittedName>
        <fullName evidence="3">Uncharacterized protein</fullName>
    </submittedName>
</protein>
<evidence type="ECO:0000313" key="4">
    <source>
        <dbReference type="Proteomes" id="UP000759131"/>
    </source>
</evidence>
<feature type="compositionally biased region" description="Basic and acidic residues" evidence="1">
    <location>
        <begin position="196"/>
        <end position="210"/>
    </location>
</feature>
<sequence length="683" mass="74206">MVFGLRLRFAHLLHLLLVFVIAIDVIRCEERVKRDHKISDKIGDELTGDSDFEEFVQRLEDTNDQSLLKSAEDSTGKLDKELFGDVAGDVVIEEITGKPDKEDDGDGEVVEEEEVGKKTMSGKGKPEFIDDINDEVLRKGSAAHRGVNSRQSVTAEPFGKSDAEEFRRRLEVHPNVESLVESGKDTAGEDIFGDIKGDVVIEDITGKPDTDVDDGDVEEEKEKKTESAVHKNHGSDNRKKVNPEESLADKLAADSDAEEFRKRLEDDPNVESLVESGKDTSGGAEDGDPFKDDVADVVIEELTAKPDSEDNDNDGGGAEEDEKDVVLQQSGGTPPAICGPNNLPQVVEAFRIGTANEVILISSDGSKNTYYEAKYTYKATTHELSFTDLTELDPKWTQNAVNQTVVNMVRGIGLWFPLGNDLLAVTNQKEDDIDQLIAYKIPATTAAIESINPINRVNVNLYKYKPNEDPDNIMTLFLKFPQEDLHNRIQAIINSPIDSASGLQRRYFVYYYDKLPAGQPLPTGADVKGWNIRRHIIIAKPVSYGSQHEIDWTHDKNSSKDCEIIFSNVTAGFTLSDTYVKSGNNWEFTIIEMFDSQYNISTVSLDQTGVKTIVSAKKGKVGDLFGCAAATATVPPPPTIGPPGGASSGAPPVSPGSGGATGGGVNPVGGNQTSVPGGDTTVS</sequence>
<feature type="compositionally biased region" description="Basic and acidic residues" evidence="1">
    <location>
        <begin position="220"/>
        <end position="266"/>
    </location>
</feature>
<dbReference type="OrthoDB" id="10638961at2759"/>
<feature type="signal peptide" evidence="2">
    <location>
        <begin position="1"/>
        <end position="28"/>
    </location>
</feature>
<dbReference type="EMBL" id="CAJPIZ010019971">
    <property type="protein sequence ID" value="CAG2117124.1"/>
    <property type="molecule type" value="Genomic_DNA"/>
</dbReference>
<dbReference type="AlphaFoldDB" id="A0A7R9QAJ4"/>
<feature type="region of interest" description="Disordered" evidence="1">
    <location>
        <begin position="196"/>
        <end position="322"/>
    </location>
</feature>
<feature type="chain" id="PRO_5036211781" evidence="2">
    <location>
        <begin position="29"/>
        <end position="683"/>
    </location>
</feature>
<evidence type="ECO:0000313" key="3">
    <source>
        <dbReference type="EMBL" id="CAD7637680.1"/>
    </source>
</evidence>
<gene>
    <name evidence="3" type="ORF">OSB1V03_LOCUS17078</name>
</gene>